<keyword evidence="1" id="KW-0732">Signal</keyword>
<evidence type="ECO:0000256" key="1">
    <source>
        <dbReference type="SAM" id="SignalP"/>
    </source>
</evidence>
<protein>
    <recommendedName>
        <fullName evidence="4">Tetratricopeptide repeat protein</fullName>
    </recommendedName>
</protein>
<accession>A0A2P8D0X6</accession>
<evidence type="ECO:0000313" key="3">
    <source>
        <dbReference type="Proteomes" id="UP000240572"/>
    </source>
</evidence>
<sequence length="367" mass="43075">MKLLLLVLTIAFSNFLYANQVSDYFSLTNEAELLICKEQPELALKHYDKAFQLNMEPFGKDVYNAWICAYKQNDTVRFTAYSKIIIKRGAFLHDFTHENLLNQVPGGPKVDRFSNIWRALKLKIPKSIDSLVRADLQAIRDADQPPRKFFIEKCKGQYNICGRDSLNIFDSLNVLRLKQLILEKGFPTESKVGFESDFPANSPFFDIILLHDRSWTNRHTLDTLLYNKIKTGEFHPQNYALLKDQNISRFKDTVSYYQDNPYSVYGSFGIYVLDKEFFAGKLVKFDIQKIDKARADIYLEPLKEMYAKGAYQYKNQEYHFLDFKYMFIVDDFPEEAKEKIKTNSFTKAETDDFNSIRLHRCKYGLRH</sequence>
<name>A0A2P8D0X6_9BACT</name>
<proteinExistence type="predicted"/>
<comment type="caution">
    <text evidence="2">The sequence shown here is derived from an EMBL/GenBank/DDBJ whole genome shotgun (WGS) entry which is preliminary data.</text>
</comment>
<gene>
    <name evidence="2" type="ORF">B0I18_107277</name>
</gene>
<reference evidence="2 3" key="1">
    <citation type="submission" date="2018-03" db="EMBL/GenBank/DDBJ databases">
        <title>Genomic Encyclopedia of Type Strains, Phase III (KMG-III): the genomes of soil and plant-associated and newly described type strains.</title>
        <authorList>
            <person name="Whitman W."/>
        </authorList>
    </citation>
    <scope>NUCLEOTIDE SEQUENCE [LARGE SCALE GENOMIC DNA]</scope>
    <source>
        <strain evidence="2 3">CGMCC 1.12700</strain>
    </source>
</reference>
<feature type="signal peptide" evidence="1">
    <location>
        <begin position="1"/>
        <end position="18"/>
    </location>
</feature>
<organism evidence="2 3">
    <name type="scientific">Taibaiella chishuiensis</name>
    <dbReference type="NCBI Taxonomy" id="1434707"/>
    <lineage>
        <taxon>Bacteria</taxon>
        <taxon>Pseudomonadati</taxon>
        <taxon>Bacteroidota</taxon>
        <taxon>Chitinophagia</taxon>
        <taxon>Chitinophagales</taxon>
        <taxon>Chitinophagaceae</taxon>
        <taxon>Taibaiella</taxon>
    </lineage>
</organism>
<dbReference type="AlphaFoldDB" id="A0A2P8D0X6"/>
<dbReference type="RefSeq" id="WP_146146797.1">
    <property type="nucleotide sequence ID" value="NZ_PYGD01000007.1"/>
</dbReference>
<feature type="chain" id="PRO_5015194319" description="Tetratricopeptide repeat protein" evidence="1">
    <location>
        <begin position="19"/>
        <end position="367"/>
    </location>
</feature>
<dbReference type="EMBL" id="PYGD01000007">
    <property type="protein sequence ID" value="PSK90865.1"/>
    <property type="molecule type" value="Genomic_DNA"/>
</dbReference>
<keyword evidence="3" id="KW-1185">Reference proteome</keyword>
<evidence type="ECO:0008006" key="4">
    <source>
        <dbReference type="Google" id="ProtNLM"/>
    </source>
</evidence>
<dbReference type="OrthoDB" id="1490993at2"/>
<evidence type="ECO:0000313" key="2">
    <source>
        <dbReference type="EMBL" id="PSK90865.1"/>
    </source>
</evidence>
<dbReference type="Proteomes" id="UP000240572">
    <property type="component" value="Unassembled WGS sequence"/>
</dbReference>